<feature type="compositionally biased region" description="Polar residues" evidence="1">
    <location>
        <begin position="251"/>
        <end position="265"/>
    </location>
</feature>
<evidence type="ECO:0000313" key="2">
    <source>
        <dbReference type="EMBL" id="MDV6271525.1"/>
    </source>
</evidence>
<feature type="compositionally biased region" description="Basic residues" evidence="1">
    <location>
        <begin position="226"/>
        <end position="245"/>
    </location>
</feature>
<evidence type="ECO:0000313" key="3">
    <source>
        <dbReference type="Proteomes" id="UP001185927"/>
    </source>
</evidence>
<dbReference type="Proteomes" id="UP001185927">
    <property type="component" value="Unassembled WGS sequence"/>
</dbReference>
<comment type="caution">
    <text evidence="2">The sequence shown here is derived from an EMBL/GenBank/DDBJ whole genome shotgun (WGS) entry which is preliminary data.</text>
</comment>
<proteinExistence type="predicted"/>
<protein>
    <submittedName>
        <fullName evidence="2">Rep protein</fullName>
    </submittedName>
</protein>
<sequence length="449" mass="49429">MAGKSQGNAYPEYGSTISQPRAFGVSPTSSLVLDTTTSPSANIDEWQAAVDAALARVAHLDAATRQLNKASEQRGRSWALPVEPTEQARIPVWTSRREWLRQFRHHINSPAGRALCARRLIKPDKAYAVAEAHADFAESRTGRGVTAARSTIAARAKVSESAVNRTRRILIDLGMGFEHARGRNLKTIEFLAAEAHHGGQQHRAASTWALSSPQAIVVSTPPIKTPKYHSSRAGKRAAKYRTRQSRRSDTVTEFQQPNQVPSATTAADTLSSVSFLSCEVLPLGRTHQRASARTHQDKNLNCRSKSPRPIEVQRTAAELITHAPALSPPGHIGAVCDVLIHAGIDHTRWTGRDIARALSFDTKERGWIWPTASSLTSPLGYLKHRIKGIDWTKKSPSEQRRAADLARRKEQEQLERMHEQRARAAANPQHRAHVLAGIRAHLSAKLQPG</sequence>
<accession>A0ABU4C4T8</accession>
<feature type="region of interest" description="Disordered" evidence="1">
    <location>
        <begin position="221"/>
        <end position="265"/>
    </location>
</feature>
<organism evidence="2 3">
    <name type="scientific">Rhodococcus globerulus</name>
    <dbReference type="NCBI Taxonomy" id="33008"/>
    <lineage>
        <taxon>Bacteria</taxon>
        <taxon>Bacillati</taxon>
        <taxon>Actinomycetota</taxon>
        <taxon>Actinomycetes</taxon>
        <taxon>Mycobacteriales</taxon>
        <taxon>Nocardiaceae</taxon>
        <taxon>Rhodococcus</taxon>
    </lineage>
</organism>
<dbReference type="EMBL" id="JAWLKB010000053">
    <property type="protein sequence ID" value="MDV6271525.1"/>
    <property type="molecule type" value="Genomic_DNA"/>
</dbReference>
<keyword evidence="3" id="KW-1185">Reference proteome</keyword>
<dbReference type="RefSeq" id="WP_317546031.1">
    <property type="nucleotide sequence ID" value="NZ_JAWLKB010000053.1"/>
</dbReference>
<name>A0ABU4C4T8_RHOGO</name>
<evidence type="ECO:0000256" key="1">
    <source>
        <dbReference type="SAM" id="MobiDB-lite"/>
    </source>
</evidence>
<gene>
    <name evidence="2" type="ORF">R3Q16_33525</name>
</gene>
<reference evidence="2 3" key="1">
    <citation type="submission" date="2023-10" db="EMBL/GenBank/DDBJ databases">
        <title>Development of a sustainable strategy for remediation of hydrocarbon-contaminated territories based on the waste exchange concept.</title>
        <authorList>
            <person name="Krivoruchko A."/>
        </authorList>
    </citation>
    <scope>NUCLEOTIDE SEQUENCE [LARGE SCALE GENOMIC DNA]</scope>
    <source>
        <strain evidence="2 3">IEGM 1203</strain>
    </source>
</reference>